<keyword evidence="4" id="KW-1185">Reference proteome</keyword>
<protein>
    <submittedName>
        <fullName evidence="3">Uncharacterized protein</fullName>
    </submittedName>
</protein>
<organism evidence="3 4">
    <name type="scientific">Podospora pseudopauciseta</name>
    <dbReference type="NCBI Taxonomy" id="2093780"/>
    <lineage>
        <taxon>Eukaryota</taxon>
        <taxon>Fungi</taxon>
        <taxon>Dikarya</taxon>
        <taxon>Ascomycota</taxon>
        <taxon>Pezizomycotina</taxon>
        <taxon>Sordariomycetes</taxon>
        <taxon>Sordariomycetidae</taxon>
        <taxon>Sordariales</taxon>
        <taxon>Podosporaceae</taxon>
        <taxon>Podospora</taxon>
    </lineage>
</organism>
<keyword evidence="2" id="KW-0812">Transmembrane</keyword>
<dbReference type="EMBL" id="JAFFHB010000002">
    <property type="protein sequence ID" value="KAK4670208.1"/>
    <property type="molecule type" value="Genomic_DNA"/>
</dbReference>
<evidence type="ECO:0000256" key="1">
    <source>
        <dbReference type="SAM" id="MobiDB-lite"/>
    </source>
</evidence>
<sequence>MRSPRPDYTPPHFTQDQGTREESSLTLFSIQISFLSLAIGAIALFGGILLPGLVETQPREN</sequence>
<evidence type="ECO:0000313" key="3">
    <source>
        <dbReference type="EMBL" id="KAK4670208.1"/>
    </source>
</evidence>
<feature type="region of interest" description="Disordered" evidence="1">
    <location>
        <begin position="1"/>
        <end position="20"/>
    </location>
</feature>
<name>A0ABR0HR32_9PEZI</name>
<gene>
    <name evidence="3" type="ORF">QC763_0040420</name>
</gene>
<comment type="caution">
    <text evidence="3">The sequence shown here is derived from an EMBL/GenBank/DDBJ whole genome shotgun (WGS) entry which is preliminary data.</text>
</comment>
<dbReference type="RefSeq" id="XP_062768878.1">
    <property type="nucleotide sequence ID" value="XM_062905625.1"/>
</dbReference>
<reference evidence="3 4" key="1">
    <citation type="journal article" date="2023" name="bioRxiv">
        <title>High-quality genome assemblies of four members of thePodospora anserinaspecies complex.</title>
        <authorList>
            <person name="Ament-Velasquez S.L."/>
            <person name="Vogan A.A."/>
            <person name="Wallerman O."/>
            <person name="Hartmann F."/>
            <person name="Gautier V."/>
            <person name="Silar P."/>
            <person name="Giraud T."/>
            <person name="Johannesson H."/>
        </authorList>
    </citation>
    <scope>NUCLEOTIDE SEQUENCE [LARGE SCALE GENOMIC DNA]</scope>
    <source>
        <strain evidence="3 4">CBS 411.78</strain>
    </source>
</reference>
<accession>A0ABR0HR32</accession>
<evidence type="ECO:0000256" key="2">
    <source>
        <dbReference type="SAM" id="Phobius"/>
    </source>
</evidence>
<keyword evidence="2" id="KW-1133">Transmembrane helix</keyword>
<proteinExistence type="predicted"/>
<keyword evidence="2" id="KW-0472">Membrane</keyword>
<evidence type="ECO:0000313" key="4">
    <source>
        <dbReference type="Proteomes" id="UP001326199"/>
    </source>
</evidence>
<dbReference type="GeneID" id="87925632"/>
<dbReference type="Proteomes" id="UP001326199">
    <property type="component" value="Unassembled WGS sequence"/>
</dbReference>
<feature type="transmembrane region" description="Helical" evidence="2">
    <location>
        <begin position="32"/>
        <end position="54"/>
    </location>
</feature>